<keyword evidence="1" id="KW-0472">Membrane</keyword>
<evidence type="ECO:0000256" key="1">
    <source>
        <dbReference type="SAM" id="Phobius"/>
    </source>
</evidence>
<name>A0A545TJ15_9GAMM</name>
<feature type="transmembrane region" description="Helical" evidence="1">
    <location>
        <begin position="68"/>
        <end position="85"/>
    </location>
</feature>
<comment type="caution">
    <text evidence="2">The sequence shown here is derived from an EMBL/GenBank/DDBJ whole genome shotgun (WGS) entry which is preliminary data.</text>
</comment>
<dbReference type="RefSeq" id="WP_142940794.1">
    <property type="nucleotide sequence ID" value="NZ_VIKR01000001.1"/>
</dbReference>
<dbReference type="Proteomes" id="UP000317839">
    <property type="component" value="Unassembled WGS sequence"/>
</dbReference>
<keyword evidence="1" id="KW-0812">Transmembrane</keyword>
<sequence length="194" mass="21917">MKYLTKPLLISLVLSIGVIVSVSSLSLYLFESNALERKVMEWKANSSDSHKILIDALKDNHKTYINNVWSTMGFLMLAIGWVVTSDKARNYWQNSHLVRNISLLAVLTIMIFHITILYDISRESGRLMSLFGEEHELVGLSYYNVNARMVLGSAMVNGSFFLLLWALITLQIPNAKSLEDNPPSLIEPDISQNP</sequence>
<dbReference type="OrthoDB" id="10019183at2"/>
<accession>A0A545TJ15</accession>
<organism evidence="2 3">
    <name type="scientific">Aliikangiella marina</name>
    <dbReference type="NCBI Taxonomy" id="1712262"/>
    <lineage>
        <taxon>Bacteria</taxon>
        <taxon>Pseudomonadati</taxon>
        <taxon>Pseudomonadota</taxon>
        <taxon>Gammaproteobacteria</taxon>
        <taxon>Oceanospirillales</taxon>
        <taxon>Pleioneaceae</taxon>
        <taxon>Aliikangiella</taxon>
    </lineage>
</organism>
<keyword evidence="3" id="KW-1185">Reference proteome</keyword>
<keyword evidence="1" id="KW-1133">Transmembrane helix</keyword>
<protein>
    <submittedName>
        <fullName evidence="2">Uncharacterized protein</fullName>
    </submittedName>
</protein>
<dbReference type="EMBL" id="VIKR01000001">
    <property type="protein sequence ID" value="TQV77220.1"/>
    <property type="molecule type" value="Genomic_DNA"/>
</dbReference>
<feature type="transmembrane region" description="Helical" evidence="1">
    <location>
        <begin position="7"/>
        <end position="30"/>
    </location>
</feature>
<feature type="transmembrane region" description="Helical" evidence="1">
    <location>
        <begin position="97"/>
        <end position="118"/>
    </location>
</feature>
<evidence type="ECO:0000313" key="3">
    <source>
        <dbReference type="Proteomes" id="UP000317839"/>
    </source>
</evidence>
<proteinExistence type="predicted"/>
<feature type="transmembrane region" description="Helical" evidence="1">
    <location>
        <begin position="149"/>
        <end position="168"/>
    </location>
</feature>
<gene>
    <name evidence="2" type="ORF">FLL45_04545</name>
</gene>
<reference evidence="2 3" key="1">
    <citation type="submission" date="2019-06" db="EMBL/GenBank/DDBJ databases">
        <title>Draft genome of Aliikangiella marina GYP-15.</title>
        <authorList>
            <person name="Wang G."/>
        </authorList>
    </citation>
    <scope>NUCLEOTIDE SEQUENCE [LARGE SCALE GENOMIC DNA]</scope>
    <source>
        <strain evidence="2 3">GYP-15</strain>
    </source>
</reference>
<evidence type="ECO:0000313" key="2">
    <source>
        <dbReference type="EMBL" id="TQV77220.1"/>
    </source>
</evidence>
<dbReference type="AlphaFoldDB" id="A0A545TJ15"/>